<reference evidence="2 3" key="1">
    <citation type="submission" date="2019-03" db="EMBL/GenBank/DDBJ databases">
        <title>Genomic Encyclopedia of Type Strains, Phase III (KMG-III): the genomes of soil and plant-associated and newly described type strains.</title>
        <authorList>
            <person name="Whitman W."/>
        </authorList>
    </citation>
    <scope>NUCLEOTIDE SEQUENCE [LARGE SCALE GENOMIC DNA]</scope>
    <source>
        <strain evidence="2 3">VKM Ac-2573</strain>
    </source>
</reference>
<dbReference type="InterPro" id="IPR005158">
    <property type="entry name" value="BTAD"/>
</dbReference>
<dbReference type="AlphaFoldDB" id="A0A4R8CM61"/>
<feature type="domain" description="Bacterial transcriptional activator" evidence="1">
    <location>
        <begin position="108"/>
        <end position="245"/>
    </location>
</feature>
<comment type="caution">
    <text evidence="2">The sequence shown here is derived from an EMBL/GenBank/DDBJ whole genome shotgun (WGS) entry which is preliminary data.</text>
</comment>
<dbReference type="EMBL" id="SODP01000001">
    <property type="protein sequence ID" value="TDW77123.1"/>
    <property type="molecule type" value="Genomic_DNA"/>
</dbReference>
<proteinExistence type="predicted"/>
<name>A0A4R8CM61_9ACTN</name>
<evidence type="ECO:0000313" key="2">
    <source>
        <dbReference type="EMBL" id="TDW77123.1"/>
    </source>
</evidence>
<dbReference type="Gene3D" id="1.10.10.10">
    <property type="entry name" value="Winged helix-like DNA-binding domain superfamily/Winged helix DNA-binding domain"/>
    <property type="match status" value="1"/>
</dbReference>
<keyword evidence="3" id="KW-1185">Reference proteome</keyword>
<dbReference type="InterPro" id="IPR051677">
    <property type="entry name" value="AfsR-DnrI-RedD_regulator"/>
</dbReference>
<dbReference type="SUPFAM" id="SSF48452">
    <property type="entry name" value="TPR-like"/>
    <property type="match status" value="1"/>
</dbReference>
<dbReference type="InterPro" id="IPR036388">
    <property type="entry name" value="WH-like_DNA-bd_sf"/>
</dbReference>
<dbReference type="GO" id="GO:0003677">
    <property type="term" value="F:DNA binding"/>
    <property type="evidence" value="ECO:0007669"/>
    <property type="project" value="UniProtKB-KW"/>
</dbReference>
<accession>A0A4R8CM61</accession>
<dbReference type="Proteomes" id="UP000295146">
    <property type="component" value="Unassembled WGS sequence"/>
</dbReference>
<organism evidence="2 3">
    <name type="scientific">Kribbella pratensis</name>
    <dbReference type="NCBI Taxonomy" id="2512112"/>
    <lineage>
        <taxon>Bacteria</taxon>
        <taxon>Bacillati</taxon>
        <taxon>Actinomycetota</taxon>
        <taxon>Actinomycetes</taxon>
        <taxon>Propionibacteriales</taxon>
        <taxon>Kribbellaceae</taxon>
        <taxon>Kribbella</taxon>
    </lineage>
</organism>
<dbReference type="InterPro" id="IPR011990">
    <property type="entry name" value="TPR-like_helical_dom_sf"/>
</dbReference>
<evidence type="ECO:0000259" key="1">
    <source>
        <dbReference type="SMART" id="SM01043"/>
    </source>
</evidence>
<dbReference type="PANTHER" id="PTHR35807">
    <property type="entry name" value="TRANSCRIPTIONAL REGULATOR REDD-RELATED"/>
    <property type="match status" value="1"/>
</dbReference>
<dbReference type="SMART" id="SM01043">
    <property type="entry name" value="BTAD"/>
    <property type="match status" value="1"/>
</dbReference>
<keyword evidence="2" id="KW-0238">DNA-binding</keyword>
<sequence>MTTTAPGVAVAPVTARPTVRLRLLDGFELQVDGVAMEVQPAGQRLLAFLALTGTPVERTFAAGQLWPDASSERAKANLRSSIWRVRRIHSELVRPSKSHVTLMSSVWVDTQDGLRELTSAARSLELIDDVEASAVLHDDLLPDWYDDWLVTERERVRQLRLHTYEQCARELIDQGRMAEAIQIGLRGIAMDPLRESAHRTVMIAHLAEGNVADALNQYRRFAELMMRELGLEPSERICALVSQWLPEEARQILRPVREVVAIR</sequence>
<evidence type="ECO:0000313" key="3">
    <source>
        <dbReference type="Proteomes" id="UP000295146"/>
    </source>
</evidence>
<dbReference type="RefSeq" id="WP_166679352.1">
    <property type="nucleotide sequence ID" value="NZ_SODP01000001.1"/>
</dbReference>
<protein>
    <submittedName>
        <fullName evidence="2">DNA-binding SARP family transcriptional activator</fullName>
    </submittedName>
</protein>
<gene>
    <name evidence="2" type="ORF">EV653_2287</name>
</gene>
<dbReference type="Gene3D" id="1.25.40.10">
    <property type="entry name" value="Tetratricopeptide repeat domain"/>
    <property type="match status" value="1"/>
</dbReference>
<dbReference type="Pfam" id="PF03704">
    <property type="entry name" value="BTAD"/>
    <property type="match status" value="1"/>
</dbReference>